<sequence>MAQSIARTNTPQEYFAHVGSLESQEAIAHVTRQMLVHEQNGLLQACLGVDEKELLQAFEKLLEDYEGTTREQWAGLKESCLLLLGSPVASCVDHLISGLRTPAIAESAIRSAGIALIAANEAKAKQSSQSFMRELLAEVIR</sequence>
<comment type="caution">
    <text evidence="1">The sequence shown here is derived from an EMBL/GenBank/DDBJ whole genome shotgun (WGS) entry which is preliminary data.</text>
</comment>
<dbReference type="AlphaFoldDB" id="A0A2W4X7I2"/>
<reference evidence="1 2" key="2">
    <citation type="submission" date="2018-06" db="EMBL/GenBank/DDBJ databases">
        <title>Metagenomic assembly of (sub)arctic Cyanobacteria and their associated microbiome from non-axenic cultures.</title>
        <authorList>
            <person name="Baurain D."/>
        </authorList>
    </citation>
    <scope>NUCLEOTIDE SEQUENCE [LARGE SCALE GENOMIC DNA]</scope>
    <source>
        <strain evidence="1">ULC027bin1</strain>
    </source>
</reference>
<reference evidence="2" key="1">
    <citation type="submission" date="2018-04" db="EMBL/GenBank/DDBJ databases">
        <authorList>
            <person name="Cornet L."/>
        </authorList>
    </citation>
    <scope>NUCLEOTIDE SEQUENCE [LARGE SCALE GENOMIC DNA]</scope>
</reference>
<dbReference type="EMBL" id="QBMP01000146">
    <property type="protein sequence ID" value="PZO52492.1"/>
    <property type="molecule type" value="Genomic_DNA"/>
</dbReference>
<evidence type="ECO:0000313" key="1">
    <source>
        <dbReference type="EMBL" id="PZO52492.1"/>
    </source>
</evidence>
<organism evidence="1 2">
    <name type="scientific">Phormidesmis priestleyi</name>
    <dbReference type="NCBI Taxonomy" id="268141"/>
    <lineage>
        <taxon>Bacteria</taxon>
        <taxon>Bacillati</taxon>
        <taxon>Cyanobacteriota</taxon>
        <taxon>Cyanophyceae</taxon>
        <taxon>Leptolyngbyales</taxon>
        <taxon>Leptolyngbyaceae</taxon>
        <taxon>Phormidesmis</taxon>
    </lineage>
</organism>
<accession>A0A2W4X7I2</accession>
<protein>
    <submittedName>
        <fullName evidence="1">Uncharacterized protein</fullName>
    </submittedName>
</protein>
<name>A0A2W4X7I2_9CYAN</name>
<gene>
    <name evidence="1" type="ORF">DCF15_13670</name>
</gene>
<proteinExistence type="predicted"/>
<evidence type="ECO:0000313" key="2">
    <source>
        <dbReference type="Proteomes" id="UP000249794"/>
    </source>
</evidence>
<dbReference type="Proteomes" id="UP000249794">
    <property type="component" value="Unassembled WGS sequence"/>
</dbReference>